<sequence length="110" mass="12482">MIINIVTKASLIDTISCVKCEKCFRNFHNASEGLYQLVKETSLERRSKDLNVQNDSHSHLTQRVITSNVIERNIRDARRYGITKIGGLRVQDSRPLSDIYSDNTGRNSTG</sequence>
<comment type="caution">
    <text evidence="1">The sequence shown here is derived from an EMBL/GenBank/DDBJ whole genome shotgun (WGS) entry which is preliminary data.</text>
</comment>
<protein>
    <submittedName>
        <fullName evidence="1">Uncharacterized protein</fullName>
    </submittedName>
</protein>
<organism evidence="1 2">
    <name type="scientific">Tetragonisca angustula</name>
    <dbReference type="NCBI Taxonomy" id="166442"/>
    <lineage>
        <taxon>Eukaryota</taxon>
        <taxon>Metazoa</taxon>
        <taxon>Ecdysozoa</taxon>
        <taxon>Arthropoda</taxon>
        <taxon>Hexapoda</taxon>
        <taxon>Insecta</taxon>
        <taxon>Pterygota</taxon>
        <taxon>Neoptera</taxon>
        <taxon>Endopterygota</taxon>
        <taxon>Hymenoptera</taxon>
        <taxon>Apocrita</taxon>
        <taxon>Aculeata</taxon>
        <taxon>Apoidea</taxon>
        <taxon>Anthophila</taxon>
        <taxon>Apidae</taxon>
        <taxon>Tetragonisca</taxon>
    </lineage>
</organism>
<evidence type="ECO:0000313" key="1">
    <source>
        <dbReference type="EMBL" id="KAK9308024.1"/>
    </source>
</evidence>
<keyword evidence="2" id="KW-1185">Reference proteome</keyword>
<dbReference type="EMBL" id="JAWNGG020000024">
    <property type="protein sequence ID" value="KAK9308024.1"/>
    <property type="molecule type" value="Genomic_DNA"/>
</dbReference>
<reference evidence="1 2" key="1">
    <citation type="submission" date="2024-05" db="EMBL/GenBank/DDBJ databases">
        <title>The nuclear and mitochondrial genome assemblies of Tetragonisca angustula (Apidae: Meliponini), a tiny yet remarkable pollinator in the Neotropics.</title>
        <authorList>
            <person name="Ferrari R."/>
            <person name="Ricardo P.C."/>
            <person name="Dias F.C."/>
            <person name="Araujo N.S."/>
            <person name="Soares D.O."/>
            <person name="Zhou Q.-S."/>
            <person name="Zhu C.-D."/>
            <person name="Coutinho L."/>
            <person name="Airas M.C."/>
            <person name="Batista T.M."/>
        </authorList>
    </citation>
    <scope>NUCLEOTIDE SEQUENCE [LARGE SCALE GENOMIC DNA]</scope>
    <source>
        <strain evidence="1">ASF017062</strain>
        <tissue evidence="1">Abdomen</tissue>
    </source>
</reference>
<name>A0AAW1AGT4_9HYME</name>
<proteinExistence type="predicted"/>
<evidence type="ECO:0000313" key="2">
    <source>
        <dbReference type="Proteomes" id="UP001432146"/>
    </source>
</evidence>
<dbReference type="Proteomes" id="UP001432146">
    <property type="component" value="Unassembled WGS sequence"/>
</dbReference>
<dbReference type="AlphaFoldDB" id="A0AAW1AGT4"/>
<accession>A0AAW1AGT4</accession>
<gene>
    <name evidence="1" type="ORF">QLX08_001905</name>
</gene>